<gene>
    <name evidence="2" type="ORF">HNY73_013948</name>
</gene>
<dbReference type="AlphaFoldDB" id="A0A8T0ENJ2"/>
<dbReference type="PANTHER" id="PTHR45902:SF4">
    <property type="entry name" value="G-PROTEIN COUPLED RECEPTORS FAMILY 2 PROFILE 2 DOMAIN-CONTAINING PROTEIN"/>
    <property type="match status" value="1"/>
</dbReference>
<evidence type="ECO:0008006" key="4">
    <source>
        <dbReference type="Google" id="ProtNLM"/>
    </source>
</evidence>
<organism evidence="2 3">
    <name type="scientific">Argiope bruennichi</name>
    <name type="common">Wasp spider</name>
    <name type="synonym">Aranea bruennichi</name>
    <dbReference type="NCBI Taxonomy" id="94029"/>
    <lineage>
        <taxon>Eukaryota</taxon>
        <taxon>Metazoa</taxon>
        <taxon>Ecdysozoa</taxon>
        <taxon>Arthropoda</taxon>
        <taxon>Chelicerata</taxon>
        <taxon>Arachnida</taxon>
        <taxon>Araneae</taxon>
        <taxon>Araneomorphae</taxon>
        <taxon>Entelegynae</taxon>
        <taxon>Araneoidea</taxon>
        <taxon>Araneidae</taxon>
        <taxon>Argiope</taxon>
    </lineage>
</organism>
<sequence length="364" mass="42084">MTISVIGFLIILLTHSVSCYFTQTGRYEELQRLGNLCYPRDTCQSLNKITDDHLWRNRSCECGEHCVRYKTCCIDSNYFGMEQFAQKRPEEVCQTVQTKDFMVLMVSTCLQEWHKSPIYRKCVHPENVLKDPLSEAPVISTASMTTYRNFFCALCNNDADSALLWDIEVKMPNNLNLGRNAITPKDNIIERLEYNSAQNSWGFFYIDPQTRKQEFKNVQITFSLKEDLKKFVKQCHEQIISKCSPSYKSTRLLYKCQAYYSPVKGRRQGTEEFFNYRNVHCALCNGLRINIDDFVCLVKINLRKSVSLSFTKLLDVNRKDGDIVGKVSACKEGQMYDPFFKKCRTMSCALPNHVVKNGACVKSD</sequence>
<dbReference type="PANTHER" id="PTHR45902">
    <property type="entry name" value="LATROPHILIN RECEPTOR-LIKE PROTEIN A"/>
    <property type="match status" value="1"/>
</dbReference>
<name>A0A8T0ENJ2_ARGBR</name>
<reference evidence="2" key="1">
    <citation type="journal article" date="2020" name="bioRxiv">
        <title>Chromosome-level reference genome of the European wasp spider Argiope bruennichi: a resource for studies on range expansion and evolutionary adaptation.</title>
        <authorList>
            <person name="Sheffer M.M."/>
            <person name="Hoppe A."/>
            <person name="Krehenwinkel H."/>
            <person name="Uhl G."/>
            <person name="Kuss A.W."/>
            <person name="Jensen L."/>
            <person name="Jensen C."/>
            <person name="Gillespie R.G."/>
            <person name="Hoff K.J."/>
            <person name="Prost S."/>
        </authorList>
    </citation>
    <scope>NUCLEOTIDE SEQUENCE</scope>
</reference>
<dbReference type="EMBL" id="JABXBU010002072">
    <property type="protein sequence ID" value="KAF8777018.1"/>
    <property type="molecule type" value="Genomic_DNA"/>
</dbReference>
<reference evidence="2" key="2">
    <citation type="submission" date="2020-06" db="EMBL/GenBank/DDBJ databases">
        <authorList>
            <person name="Sheffer M."/>
        </authorList>
    </citation>
    <scope>NUCLEOTIDE SEQUENCE</scope>
</reference>
<evidence type="ECO:0000313" key="2">
    <source>
        <dbReference type="EMBL" id="KAF8777018.1"/>
    </source>
</evidence>
<keyword evidence="3" id="KW-1185">Reference proteome</keyword>
<evidence type="ECO:0000256" key="1">
    <source>
        <dbReference type="SAM" id="SignalP"/>
    </source>
</evidence>
<proteinExistence type="predicted"/>
<dbReference type="InterPro" id="IPR053231">
    <property type="entry name" value="GPCR_LN-TM7"/>
</dbReference>
<evidence type="ECO:0000313" key="3">
    <source>
        <dbReference type="Proteomes" id="UP000807504"/>
    </source>
</evidence>
<comment type="caution">
    <text evidence="2">The sequence shown here is derived from an EMBL/GenBank/DDBJ whole genome shotgun (WGS) entry which is preliminary data.</text>
</comment>
<protein>
    <recommendedName>
        <fullName evidence="4">SMB domain-containing protein</fullName>
    </recommendedName>
</protein>
<feature type="signal peptide" evidence="1">
    <location>
        <begin position="1"/>
        <end position="19"/>
    </location>
</feature>
<keyword evidence="1" id="KW-0732">Signal</keyword>
<accession>A0A8T0ENJ2</accession>
<feature type="chain" id="PRO_5035885518" description="SMB domain-containing protein" evidence="1">
    <location>
        <begin position="20"/>
        <end position="364"/>
    </location>
</feature>
<dbReference type="Proteomes" id="UP000807504">
    <property type="component" value="Unassembled WGS sequence"/>
</dbReference>